<accession>A0A3P3R2M5</accession>
<dbReference type="EMBL" id="RRCH01000050">
    <property type="protein sequence ID" value="RRJ27625.1"/>
    <property type="molecule type" value="Genomic_DNA"/>
</dbReference>
<evidence type="ECO:0000313" key="4">
    <source>
        <dbReference type="Proteomes" id="UP000282322"/>
    </source>
</evidence>
<dbReference type="InterPro" id="IPR058304">
    <property type="entry name" value="DUF7991"/>
</dbReference>
<evidence type="ECO:0000259" key="2">
    <source>
        <dbReference type="Pfam" id="PF25953"/>
    </source>
</evidence>
<evidence type="ECO:0000313" key="3">
    <source>
        <dbReference type="EMBL" id="RRJ27625.1"/>
    </source>
</evidence>
<dbReference type="RefSeq" id="WP_124957049.1">
    <property type="nucleotide sequence ID" value="NZ_RRCH01000050.1"/>
</dbReference>
<dbReference type="AlphaFoldDB" id="A0A3P3R2M5"/>
<dbReference type="OrthoDB" id="239417at2157"/>
<feature type="transmembrane region" description="Helical" evidence="1">
    <location>
        <begin position="40"/>
        <end position="64"/>
    </location>
</feature>
<keyword evidence="4" id="KW-1185">Reference proteome</keyword>
<keyword evidence="1" id="KW-1133">Transmembrane helix</keyword>
<sequence>MVSVADSVQLLVMLFVNATATALMTRFFRVRLTTRWGPVVFALALIPPVLVILTQVMSAAGFGFDLGDPVTVVVLLILVPFALGMTFDYFWMPDPEEVTLPDKYQ</sequence>
<dbReference type="Pfam" id="PF25953">
    <property type="entry name" value="DUF7991"/>
    <property type="match status" value="1"/>
</dbReference>
<evidence type="ECO:0000256" key="1">
    <source>
        <dbReference type="SAM" id="Phobius"/>
    </source>
</evidence>
<keyword evidence="1" id="KW-0472">Membrane</keyword>
<keyword evidence="1" id="KW-0812">Transmembrane</keyword>
<comment type="caution">
    <text evidence="3">The sequence shown here is derived from an EMBL/GenBank/DDBJ whole genome shotgun (WGS) entry which is preliminary data.</text>
</comment>
<proteinExistence type="predicted"/>
<gene>
    <name evidence="3" type="ORF">EIK79_17485</name>
</gene>
<feature type="domain" description="DUF7991" evidence="2">
    <location>
        <begin position="1"/>
        <end position="104"/>
    </location>
</feature>
<name>A0A3P3R2M5_9EURY</name>
<organism evidence="3 4">
    <name type="scientific">Halocatena pleomorpha</name>
    <dbReference type="NCBI Taxonomy" id="1785090"/>
    <lineage>
        <taxon>Archaea</taxon>
        <taxon>Methanobacteriati</taxon>
        <taxon>Methanobacteriota</taxon>
        <taxon>Stenosarchaea group</taxon>
        <taxon>Halobacteria</taxon>
        <taxon>Halobacteriales</taxon>
        <taxon>Natronomonadaceae</taxon>
        <taxon>Halocatena</taxon>
    </lineage>
</organism>
<protein>
    <recommendedName>
        <fullName evidence="2">DUF7991 domain-containing protein</fullName>
    </recommendedName>
</protein>
<dbReference type="Proteomes" id="UP000282322">
    <property type="component" value="Unassembled WGS sequence"/>
</dbReference>
<feature type="transmembrane region" description="Helical" evidence="1">
    <location>
        <begin position="6"/>
        <end position="28"/>
    </location>
</feature>
<feature type="transmembrane region" description="Helical" evidence="1">
    <location>
        <begin position="70"/>
        <end position="91"/>
    </location>
</feature>
<reference evidence="3 4" key="1">
    <citation type="submission" date="2018-11" db="EMBL/GenBank/DDBJ databases">
        <title>Taxonoimc description of Halomarina strain SPP-AMP-1.</title>
        <authorList>
            <person name="Pal Y."/>
            <person name="Srinivasana K."/>
            <person name="Verma A."/>
            <person name="Kumar P."/>
        </authorList>
    </citation>
    <scope>NUCLEOTIDE SEQUENCE [LARGE SCALE GENOMIC DNA]</scope>
    <source>
        <strain evidence="3 4">SPP-AMP-1</strain>
    </source>
</reference>